<dbReference type="CDD" id="cd09272">
    <property type="entry name" value="RNase_HI_RT_Ty1"/>
    <property type="match status" value="1"/>
</dbReference>
<dbReference type="Proteomes" id="UP001227230">
    <property type="component" value="Chromosome 14"/>
</dbReference>
<proteinExistence type="predicted"/>
<name>A0ABY9DAA6_VITVI</name>
<protein>
    <recommendedName>
        <fullName evidence="3">Retrovirus-related Pol polyprotein from transposon RE1</fullName>
    </recommendedName>
</protein>
<dbReference type="SUPFAM" id="SSF56672">
    <property type="entry name" value="DNA/RNA polymerases"/>
    <property type="match status" value="1"/>
</dbReference>
<dbReference type="PANTHER" id="PTHR11439:SF463">
    <property type="entry name" value="REVERSE TRANSCRIPTASE TY1_COPIA-TYPE DOMAIN-CONTAINING PROTEIN"/>
    <property type="match status" value="1"/>
</dbReference>
<reference evidence="1 2" key="1">
    <citation type="journal article" date="2023" name="Hortic Res">
        <title>The complete reference genome for grapevine (Vitis vinifera L.) genetics and breeding.</title>
        <authorList>
            <person name="Shi X."/>
            <person name="Cao S."/>
            <person name="Wang X."/>
            <person name="Huang S."/>
            <person name="Wang Y."/>
            <person name="Liu Z."/>
            <person name="Liu W."/>
            <person name="Leng X."/>
            <person name="Peng Y."/>
            <person name="Wang N."/>
            <person name="Wang Y."/>
            <person name="Ma Z."/>
            <person name="Xu X."/>
            <person name="Zhang F."/>
            <person name="Xue H."/>
            <person name="Zhong H."/>
            <person name="Wang Y."/>
            <person name="Zhang K."/>
            <person name="Velt A."/>
            <person name="Avia K."/>
            <person name="Holtgrawe D."/>
            <person name="Grimplet J."/>
            <person name="Matus J.T."/>
            <person name="Ware D."/>
            <person name="Wu X."/>
            <person name="Wang H."/>
            <person name="Liu C."/>
            <person name="Fang Y."/>
            <person name="Rustenholz C."/>
            <person name="Cheng Z."/>
            <person name="Xiao H."/>
            <person name="Zhou Y."/>
        </authorList>
    </citation>
    <scope>NUCLEOTIDE SEQUENCE [LARGE SCALE GENOMIC DNA]</scope>
    <source>
        <strain evidence="2">cv. Pinot noir / PN40024</strain>
        <tissue evidence="1">Leaf</tissue>
    </source>
</reference>
<organism evidence="1 2">
    <name type="scientific">Vitis vinifera</name>
    <name type="common">Grape</name>
    <dbReference type="NCBI Taxonomy" id="29760"/>
    <lineage>
        <taxon>Eukaryota</taxon>
        <taxon>Viridiplantae</taxon>
        <taxon>Streptophyta</taxon>
        <taxon>Embryophyta</taxon>
        <taxon>Tracheophyta</taxon>
        <taxon>Spermatophyta</taxon>
        <taxon>Magnoliopsida</taxon>
        <taxon>eudicotyledons</taxon>
        <taxon>Gunneridae</taxon>
        <taxon>Pentapetalae</taxon>
        <taxon>rosids</taxon>
        <taxon>Vitales</taxon>
        <taxon>Vitaceae</taxon>
        <taxon>Viteae</taxon>
        <taxon>Vitis</taxon>
    </lineage>
</organism>
<evidence type="ECO:0000313" key="1">
    <source>
        <dbReference type="EMBL" id="WKA03827.1"/>
    </source>
</evidence>
<evidence type="ECO:0000313" key="2">
    <source>
        <dbReference type="Proteomes" id="UP001227230"/>
    </source>
</evidence>
<dbReference type="InterPro" id="IPR043502">
    <property type="entry name" value="DNA/RNA_pol_sf"/>
</dbReference>
<gene>
    <name evidence="1" type="ORF">VitviT2T_021912</name>
</gene>
<evidence type="ECO:0008006" key="3">
    <source>
        <dbReference type="Google" id="ProtNLM"/>
    </source>
</evidence>
<accession>A0ABY9DAA6</accession>
<sequence length="185" mass="21024">MHCPTTECWSFVKCLLRYLVGTINDDLQIFHDSSLSLYAFSDVDWVGDKDTFSSTSAYVVYLGKTPVSWSSKKQRTVARSSTKAEYRSVANTAVEIQWICYLLFDLGVMLPCCSIIYYDNIGANQLCSNLVFHSRMKHVAIDFQVQNNALRVAHIFSADQIASALTKPLSRQQFLHLKFKIGLLY</sequence>
<keyword evidence="2" id="KW-1185">Reference proteome</keyword>
<dbReference type="EMBL" id="CP126661">
    <property type="protein sequence ID" value="WKA03827.1"/>
    <property type="molecule type" value="Genomic_DNA"/>
</dbReference>
<dbReference type="PANTHER" id="PTHR11439">
    <property type="entry name" value="GAG-POL-RELATED RETROTRANSPOSON"/>
    <property type="match status" value="1"/>
</dbReference>